<gene>
    <name evidence="1" type="ORF">SAMN05660472_02699</name>
</gene>
<dbReference type="InterPro" id="IPR019644">
    <property type="entry name" value="DUF2508"/>
</dbReference>
<accession>A0A1G9HPJ0</accession>
<protein>
    <recommendedName>
        <fullName evidence="3">DUF2508 domain-containing protein</fullName>
    </recommendedName>
</protein>
<evidence type="ECO:0000313" key="2">
    <source>
        <dbReference type="Proteomes" id="UP000198718"/>
    </source>
</evidence>
<dbReference type="Proteomes" id="UP000198718">
    <property type="component" value="Unassembled WGS sequence"/>
</dbReference>
<dbReference type="AlphaFoldDB" id="A0A1G9HPJ0"/>
<proteinExistence type="predicted"/>
<organism evidence="1 2">
    <name type="scientific">Natronincola ferrireducens</name>
    <dbReference type="NCBI Taxonomy" id="393762"/>
    <lineage>
        <taxon>Bacteria</taxon>
        <taxon>Bacillati</taxon>
        <taxon>Bacillota</taxon>
        <taxon>Clostridia</taxon>
        <taxon>Peptostreptococcales</taxon>
        <taxon>Natronincolaceae</taxon>
        <taxon>Natronincola</taxon>
    </lineage>
</organism>
<evidence type="ECO:0008006" key="3">
    <source>
        <dbReference type="Google" id="ProtNLM"/>
    </source>
</evidence>
<reference evidence="1 2" key="1">
    <citation type="submission" date="2016-10" db="EMBL/GenBank/DDBJ databases">
        <authorList>
            <person name="de Groot N.N."/>
        </authorList>
    </citation>
    <scope>NUCLEOTIDE SEQUENCE [LARGE SCALE GENOMIC DNA]</scope>
    <source>
        <strain evidence="1 2">DSM 18346</strain>
    </source>
</reference>
<sequence length="102" mass="12226">MIMKEEKQLEKKEKAFEGITNTLNSLYNKIQHFQEPEKDENQEFVEIIKRAREEWEGAEKTFHSVSDPDLIDYAIYNVEATRAKYIYLLKRAKEMGIKTNFY</sequence>
<name>A0A1G9HPJ0_9FIRM</name>
<evidence type="ECO:0000313" key="1">
    <source>
        <dbReference type="EMBL" id="SDL14782.1"/>
    </source>
</evidence>
<dbReference type="STRING" id="393762.SAMN05660472_02699"/>
<dbReference type="EMBL" id="FNFP01000009">
    <property type="protein sequence ID" value="SDL14782.1"/>
    <property type="molecule type" value="Genomic_DNA"/>
</dbReference>
<keyword evidence="2" id="KW-1185">Reference proteome</keyword>
<dbReference type="Pfam" id="PF10704">
    <property type="entry name" value="DUF2508"/>
    <property type="match status" value="1"/>
</dbReference>